<feature type="transmembrane region" description="Helical" evidence="1">
    <location>
        <begin position="6"/>
        <end position="29"/>
    </location>
</feature>
<accession>A0A8J7WM20</accession>
<evidence type="ECO:0000256" key="1">
    <source>
        <dbReference type="SAM" id="Phobius"/>
    </source>
</evidence>
<sequence>MPSQPAWLTYPVMILGVLLACGGLTGMLAAHARGWSPDPRVLFAVSALFVLGFVNLTPVGSGDTASYAAYGRLAALGYDPYTTTPDDALQHTAYFSLISKSWQNTPSVYGPIATWIQEAAARIGGDRPWLTIWMVLIFNGLVFLGVGLWLLLRSGDPVRATLLWTANPLLIEVLVTGGHVDTLVAAGTIAALRLSRPGSRLPGELAAGGVLGVAVATKIDAGLVAATIAGCLLAQRRHRALTVLTGSALFTAVALYVPFGLSALAPLASVSKLVALPSVWDLPWLAGRAVFGPAATLTAIGVLWPLLMIAVIVLLFRRVVAAAEPSTAVNLTTIAWIVAAPWAMPWYCTTGWSALADQEPPTRLVPAGLWLGAVTMVLALVHSSGGHPW</sequence>
<evidence type="ECO:0000313" key="3">
    <source>
        <dbReference type="Proteomes" id="UP000677913"/>
    </source>
</evidence>
<comment type="caution">
    <text evidence="2">The sequence shown here is derived from an EMBL/GenBank/DDBJ whole genome shotgun (WGS) entry which is preliminary data.</text>
</comment>
<feature type="transmembrane region" description="Helical" evidence="1">
    <location>
        <begin position="206"/>
        <end position="234"/>
    </location>
</feature>
<feature type="transmembrane region" description="Helical" evidence="1">
    <location>
        <begin position="173"/>
        <end position="194"/>
    </location>
</feature>
<feature type="transmembrane region" description="Helical" evidence="1">
    <location>
        <begin position="132"/>
        <end position="152"/>
    </location>
</feature>
<organism evidence="2 3">
    <name type="scientific">Actinocrinis puniceicyclus</name>
    <dbReference type="NCBI Taxonomy" id="977794"/>
    <lineage>
        <taxon>Bacteria</taxon>
        <taxon>Bacillati</taxon>
        <taxon>Actinomycetota</taxon>
        <taxon>Actinomycetes</taxon>
        <taxon>Catenulisporales</taxon>
        <taxon>Actinospicaceae</taxon>
        <taxon>Actinocrinis</taxon>
    </lineage>
</organism>
<keyword evidence="1" id="KW-0812">Transmembrane</keyword>
<feature type="transmembrane region" description="Helical" evidence="1">
    <location>
        <begin position="241"/>
        <end position="270"/>
    </location>
</feature>
<keyword evidence="1" id="KW-0472">Membrane</keyword>
<dbReference type="Proteomes" id="UP000677913">
    <property type="component" value="Unassembled WGS sequence"/>
</dbReference>
<evidence type="ECO:0000313" key="2">
    <source>
        <dbReference type="EMBL" id="MBS2964846.1"/>
    </source>
</evidence>
<reference evidence="2" key="1">
    <citation type="submission" date="2021-04" db="EMBL/GenBank/DDBJ databases">
        <title>Genome based classification of Actinospica acidithermotolerans sp. nov., an actinobacterium isolated from an Indonesian hot spring.</title>
        <authorList>
            <person name="Kusuma A.B."/>
            <person name="Putra K.E."/>
            <person name="Nafisah S."/>
            <person name="Loh J."/>
            <person name="Nouioui I."/>
            <person name="Goodfellow M."/>
        </authorList>
    </citation>
    <scope>NUCLEOTIDE SEQUENCE</scope>
    <source>
        <strain evidence="2">DSM 45618</strain>
    </source>
</reference>
<feature type="transmembrane region" description="Helical" evidence="1">
    <location>
        <begin position="290"/>
        <end position="316"/>
    </location>
</feature>
<dbReference type="AlphaFoldDB" id="A0A8J7WM20"/>
<feature type="transmembrane region" description="Helical" evidence="1">
    <location>
        <begin position="328"/>
        <end position="347"/>
    </location>
</feature>
<keyword evidence="3" id="KW-1185">Reference proteome</keyword>
<dbReference type="Pfam" id="PF26314">
    <property type="entry name" value="MptA_B_family"/>
    <property type="match status" value="1"/>
</dbReference>
<protein>
    <recommendedName>
        <fullName evidence="4">DUF2029 domain-containing protein</fullName>
    </recommendedName>
</protein>
<evidence type="ECO:0008006" key="4">
    <source>
        <dbReference type="Google" id="ProtNLM"/>
    </source>
</evidence>
<proteinExistence type="predicted"/>
<dbReference type="EMBL" id="JAGSXH010000062">
    <property type="protein sequence ID" value="MBS2964846.1"/>
    <property type="molecule type" value="Genomic_DNA"/>
</dbReference>
<dbReference type="RefSeq" id="WP_211469208.1">
    <property type="nucleotide sequence ID" value="NZ_JAGSXH010000062.1"/>
</dbReference>
<feature type="transmembrane region" description="Helical" evidence="1">
    <location>
        <begin position="41"/>
        <end position="60"/>
    </location>
</feature>
<name>A0A8J7WM20_9ACTN</name>
<gene>
    <name evidence="2" type="ORF">KGA66_17445</name>
</gene>
<feature type="transmembrane region" description="Helical" evidence="1">
    <location>
        <begin position="367"/>
        <end position="385"/>
    </location>
</feature>
<keyword evidence="1" id="KW-1133">Transmembrane helix</keyword>